<dbReference type="EMBL" id="JAWJAV010000003">
    <property type="protein sequence ID" value="MDV2621324.1"/>
    <property type="molecule type" value="Genomic_DNA"/>
</dbReference>
<dbReference type="PIRSF" id="PIRSF011503">
    <property type="entry name" value="DdrB_PduH"/>
    <property type="match status" value="1"/>
</dbReference>
<dbReference type="Gene3D" id="3.40.50.10150">
    <property type="entry name" value="B12-dependent dehydatase associated subunit"/>
    <property type="match status" value="1"/>
</dbReference>
<dbReference type="Pfam" id="PF02288">
    <property type="entry name" value="Dehydratase_MU"/>
    <property type="match status" value="1"/>
</dbReference>
<accession>A0AAP3U167</accession>
<sequence>MSMEKPSIVIAMREDNEDTTELTQLLYGIEEEEIPFSFKTMAFDNLVERAYQGALFSRLSVGIAFDDKSVIVHYKNLPKSEPLFKVEKDNSVNLRILGANAARLVKGVPFKRLNKVVN</sequence>
<dbReference type="InterPro" id="IPR003208">
    <property type="entry name" value="Dehydtase/Dehydtase_re"/>
</dbReference>
<dbReference type="AlphaFoldDB" id="A0AAP3U167"/>
<dbReference type="RefSeq" id="WP_036685223.1">
    <property type="nucleotide sequence ID" value="NZ_CP018763.1"/>
</dbReference>
<reference evidence="1" key="1">
    <citation type="journal article" date="2023" name="PeerJ">
        <title>Selection and evaluation of lactic acid bacteria from chicken feces in Thailand as potential probiotics.</title>
        <authorList>
            <person name="Khurajog B."/>
            <person name="Disastra Y."/>
            <person name="Lawwyne L.D."/>
            <person name="Sirichokchatchawan W."/>
            <person name="Niyomtham W."/>
            <person name="Yindee J."/>
            <person name="Hampson D.J."/>
            <person name="Prapasarakul N."/>
        </authorList>
    </citation>
    <scope>NUCLEOTIDE SEQUENCE</scope>
    <source>
        <strain evidence="1">BF9</strain>
    </source>
</reference>
<protein>
    <submittedName>
        <fullName evidence="1">Glycerol dehydratase reactivase beta/small subunit family protein</fullName>
    </submittedName>
</protein>
<comment type="caution">
    <text evidence="1">The sequence shown here is derived from an EMBL/GenBank/DDBJ whole genome shotgun (WGS) entry which is preliminary data.</text>
</comment>
<dbReference type="Proteomes" id="UP001280897">
    <property type="component" value="Unassembled WGS sequence"/>
</dbReference>
<gene>
    <name evidence="1" type="ORF">R0G89_06205</name>
</gene>
<reference evidence="1" key="2">
    <citation type="submission" date="2023-10" db="EMBL/GenBank/DDBJ databases">
        <authorList>
            <person name="Khurajog B."/>
        </authorList>
    </citation>
    <scope>NUCLEOTIDE SEQUENCE</scope>
    <source>
        <strain evidence="1">BF9</strain>
    </source>
</reference>
<dbReference type="SUPFAM" id="SSF52968">
    <property type="entry name" value="B12-dependent dehydatase associated subunit"/>
    <property type="match status" value="1"/>
</dbReference>
<dbReference type="InterPro" id="IPR009192">
    <property type="entry name" value="Diol/glycerol_deHydtase_re_ssu"/>
</dbReference>
<name>A0AAP3U167_PEDAC</name>
<dbReference type="InterPro" id="IPR010254">
    <property type="entry name" value="B12-dep_deHydtase_bsu"/>
</dbReference>
<organism evidence="1 2">
    <name type="scientific">Pediococcus acidilactici</name>
    <dbReference type="NCBI Taxonomy" id="1254"/>
    <lineage>
        <taxon>Bacteria</taxon>
        <taxon>Bacillati</taxon>
        <taxon>Bacillota</taxon>
        <taxon>Bacilli</taxon>
        <taxon>Lactobacillales</taxon>
        <taxon>Lactobacillaceae</taxon>
        <taxon>Pediococcus</taxon>
        <taxon>Pediococcus acidilactici group</taxon>
    </lineage>
</organism>
<dbReference type="GeneID" id="57365126"/>
<evidence type="ECO:0000313" key="2">
    <source>
        <dbReference type="Proteomes" id="UP001280897"/>
    </source>
</evidence>
<evidence type="ECO:0000313" key="1">
    <source>
        <dbReference type="EMBL" id="MDV2621324.1"/>
    </source>
</evidence>
<proteinExistence type="predicted"/>